<organism evidence="1">
    <name type="scientific">bioreactor metagenome</name>
    <dbReference type="NCBI Taxonomy" id="1076179"/>
    <lineage>
        <taxon>unclassified sequences</taxon>
        <taxon>metagenomes</taxon>
        <taxon>ecological metagenomes</taxon>
    </lineage>
</organism>
<name>A0A644XDR4_9ZZZZ</name>
<accession>A0A644XDR4</accession>
<dbReference type="EMBL" id="VSSQ01002267">
    <property type="protein sequence ID" value="MPM14370.1"/>
    <property type="molecule type" value="Genomic_DNA"/>
</dbReference>
<dbReference type="Gene3D" id="3.60.15.10">
    <property type="entry name" value="Ribonuclease Z/Hydroxyacylglutathione hydrolase-like"/>
    <property type="match status" value="1"/>
</dbReference>
<dbReference type="AlphaFoldDB" id="A0A644XDR4"/>
<dbReference type="PANTHER" id="PTHR42967:SF1">
    <property type="entry name" value="MBL FOLD METALLO-HYDROLASE"/>
    <property type="match status" value="1"/>
</dbReference>
<proteinExistence type="predicted"/>
<dbReference type="Pfam" id="PF13483">
    <property type="entry name" value="Lactamase_B_3"/>
    <property type="match status" value="1"/>
</dbReference>
<evidence type="ECO:0008006" key="2">
    <source>
        <dbReference type="Google" id="ProtNLM"/>
    </source>
</evidence>
<dbReference type="SUPFAM" id="SSF56281">
    <property type="entry name" value="Metallo-hydrolase/oxidoreductase"/>
    <property type="match status" value="1"/>
</dbReference>
<dbReference type="PANTHER" id="PTHR42967">
    <property type="entry name" value="METAL DEPENDENT HYDROLASE"/>
    <property type="match status" value="1"/>
</dbReference>
<comment type="caution">
    <text evidence="1">The sequence shown here is derived from an EMBL/GenBank/DDBJ whole genome shotgun (WGS) entry which is preliminary data.</text>
</comment>
<sequence length="214" mass="23267">MQVTWYGHSCFLLTAENGYSILTDPCDMETGYALHDIVCDAVTVSHDHFDHNCLASVSGTPEVVRTAGEHKLGDIAVTGFSTFHDSERGAKRGTNIVFRYRIDGLTLVHLGDLGHPLDEEAVAAIGPVDVLFAPIGGKFTIDSKVAADIAAKLKANVLIPMHYKTPALHFDVDGLEPLLAANRCRSVHQLNANTCSLTRENVGADRLLILDYKR</sequence>
<reference evidence="1" key="1">
    <citation type="submission" date="2019-08" db="EMBL/GenBank/DDBJ databases">
        <authorList>
            <person name="Kucharzyk K."/>
            <person name="Murdoch R.W."/>
            <person name="Higgins S."/>
            <person name="Loffler F."/>
        </authorList>
    </citation>
    <scope>NUCLEOTIDE SEQUENCE</scope>
</reference>
<evidence type="ECO:0000313" key="1">
    <source>
        <dbReference type="EMBL" id="MPM14370.1"/>
    </source>
</evidence>
<gene>
    <name evidence="1" type="ORF">SDC9_60732</name>
</gene>
<dbReference type="InterPro" id="IPR036866">
    <property type="entry name" value="RibonucZ/Hydroxyglut_hydro"/>
</dbReference>
<protein>
    <recommendedName>
        <fullName evidence="2">Metallo-beta-lactamase domain-containing protein</fullName>
    </recommendedName>
</protein>